<comment type="caution">
    <text evidence="4">The sequence shown here is derived from an EMBL/GenBank/DDBJ whole genome shotgun (WGS) entry which is preliminary data.</text>
</comment>
<gene>
    <name evidence="4" type="ORF">chiPu_0030066</name>
</gene>
<dbReference type="InterPro" id="IPR051070">
    <property type="entry name" value="NF-kappa-B_inhibitor"/>
</dbReference>
<evidence type="ECO:0000313" key="5">
    <source>
        <dbReference type="Proteomes" id="UP000287033"/>
    </source>
</evidence>
<dbReference type="Pfam" id="PF12796">
    <property type="entry name" value="Ank_2"/>
    <property type="match status" value="1"/>
</dbReference>
<feature type="repeat" description="ANK" evidence="3">
    <location>
        <begin position="6"/>
        <end position="35"/>
    </location>
</feature>
<dbReference type="OrthoDB" id="10254947at2759"/>
<keyword evidence="1" id="KW-0677">Repeat</keyword>
<reference evidence="4 5" key="1">
    <citation type="journal article" date="2018" name="Nat. Ecol. Evol.">
        <title>Shark genomes provide insights into elasmobranch evolution and the origin of vertebrates.</title>
        <authorList>
            <person name="Hara Y"/>
            <person name="Yamaguchi K"/>
            <person name="Onimaru K"/>
            <person name="Kadota M"/>
            <person name="Koyanagi M"/>
            <person name="Keeley SD"/>
            <person name="Tatsumi K"/>
            <person name="Tanaka K"/>
            <person name="Motone F"/>
            <person name="Kageyama Y"/>
            <person name="Nozu R"/>
            <person name="Adachi N"/>
            <person name="Nishimura O"/>
            <person name="Nakagawa R"/>
            <person name="Tanegashima C"/>
            <person name="Kiyatake I"/>
            <person name="Matsumoto R"/>
            <person name="Murakumo K"/>
            <person name="Nishida K"/>
            <person name="Terakita A"/>
            <person name="Kuratani S"/>
            <person name="Sato K"/>
            <person name="Hyodo S Kuraku.S."/>
        </authorList>
    </citation>
    <scope>NUCLEOTIDE SEQUENCE [LARGE SCALE GENOMIC DNA]</scope>
</reference>
<dbReference type="InterPro" id="IPR036770">
    <property type="entry name" value="Ankyrin_rpt-contain_sf"/>
</dbReference>
<evidence type="ECO:0000256" key="3">
    <source>
        <dbReference type="PROSITE-ProRule" id="PRU00023"/>
    </source>
</evidence>
<keyword evidence="5" id="KW-1185">Reference proteome</keyword>
<dbReference type="EMBL" id="BEZZ01173778">
    <property type="protein sequence ID" value="GCC45833.1"/>
    <property type="molecule type" value="Genomic_DNA"/>
</dbReference>
<dbReference type="Gene3D" id="1.25.40.20">
    <property type="entry name" value="Ankyrin repeat-containing domain"/>
    <property type="match status" value="1"/>
</dbReference>
<protein>
    <submittedName>
        <fullName evidence="4">Uncharacterized protein</fullName>
    </submittedName>
</protein>
<dbReference type="PANTHER" id="PTHR46680:SF3">
    <property type="entry name" value="NF-KAPPA-B INHIBITOR CACTUS"/>
    <property type="match status" value="1"/>
</dbReference>
<sequence>MVWVLTPLHLAVITKQFTIVRKLVTHGASGSLLDRNGQTAVHLACEHTSLDCLQALLLDVSHQRPDLEIRNYQ</sequence>
<dbReference type="Proteomes" id="UP000287033">
    <property type="component" value="Unassembled WGS sequence"/>
</dbReference>
<accession>A0A401TT66</accession>
<dbReference type="STRING" id="137246.A0A401TT66"/>
<dbReference type="AlphaFoldDB" id="A0A401TT66"/>
<dbReference type="GO" id="GO:0051059">
    <property type="term" value="F:NF-kappaB binding"/>
    <property type="evidence" value="ECO:0007669"/>
    <property type="project" value="TreeGrafter"/>
</dbReference>
<evidence type="ECO:0000256" key="2">
    <source>
        <dbReference type="ARBA" id="ARBA00023043"/>
    </source>
</evidence>
<dbReference type="GO" id="GO:0005829">
    <property type="term" value="C:cytosol"/>
    <property type="evidence" value="ECO:0007669"/>
    <property type="project" value="TreeGrafter"/>
</dbReference>
<name>A0A401TT66_CHIPU</name>
<dbReference type="GO" id="GO:0071356">
    <property type="term" value="P:cellular response to tumor necrosis factor"/>
    <property type="evidence" value="ECO:0007669"/>
    <property type="project" value="TreeGrafter"/>
</dbReference>
<dbReference type="PANTHER" id="PTHR46680">
    <property type="entry name" value="NF-KAPPA-B INHIBITOR ALPHA"/>
    <property type="match status" value="1"/>
</dbReference>
<dbReference type="SUPFAM" id="SSF48403">
    <property type="entry name" value="Ankyrin repeat"/>
    <property type="match status" value="1"/>
</dbReference>
<organism evidence="4 5">
    <name type="scientific">Chiloscyllium punctatum</name>
    <name type="common">Brownbanded bambooshark</name>
    <name type="synonym">Hemiscyllium punctatum</name>
    <dbReference type="NCBI Taxonomy" id="137246"/>
    <lineage>
        <taxon>Eukaryota</taxon>
        <taxon>Metazoa</taxon>
        <taxon>Chordata</taxon>
        <taxon>Craniata</taxon>
        <taxon>Vertebrata</taxon>
        <taxon>Chondrichthyes</taxon>
        <taxon>Elasmobranchii</taxon>
        <taxon>Galeomorphii</taxon>
        <taxon>Galeoidea</taxon>
        <taxon>Orectolobiformes</taxon>
        <taxon>Hemiscylliidae</taxon>
        <taxon>Chiloscyllium</taxon>
    </lineage>
</organism>
<dbReference type="PROSITE" id="PS50088">
    <property type="entry name" value="ANK_REPEAT"/>
    <property type="match status" value="1"/>
</dbReference>
<keyword evidence="2 3" id="KW-0040">ANK repeat</keyword>
<dbReference type="SMART" id="SM00248">
    <property type="entry name" value="ANK"/>
    <property type="match status" value="2"/>
</dbReference>
<proteinExistence type="predicted"/>
<dbReference type="InterPro" id="IPR002110">
    <property type="entry name" value="Ankyrin_rpt"/>
</dbReference>
<evidence type="ECO:0000313" key="4">
    <source>
        <dbReference type="EMBL" id="GCC45833.1"/>
    </source>
</evidence>
<feature type="non-terminal residue" evidence="4">
    <location>
        <position position="73"/>
    </location>
</feature>
<evidence type="ECO:0000256" key="1">
    <source>
        <dbReference type="ARBA" id="ARBA00022737"/>
    </source>
</evidence>